<feature type="non-terminal residue" evidence="2">
    <location>
        <position position="1"/>
    </location>
</feature>
<evidence type="ECO:0000313" key="2">
    <source>
        <dbReference type="EMBL" id="CAE7714743.1"/>
    </source>
</evidence>
<proteinExistence type="predicted"/>
<sequence>AFKGPPERCAPAIAGMISSALRHHGLPGAAKNQVRDPWNCPQAPRGGRRVAGLDVWVSQLRLEGHRTGIAAWAADMGAASLRELAEHAEALAEALPLKPLEARRLQREGLAAAERVLAEEGFPGTAEASEAAGVEASGRRITAKAPQPVTNGKGKRGSAVSKVQLGNPGRHRPLGPGSFSSVVGGTREFFDGLGCSPRAVDLPPPARL</sequence>
<dbReference type="Proteomes" id="UP000601435">
    <property type="component" value="Unassembled WGS sequence"/>
</dbReference>
<dbReference type="OrthoDB" id="10629153at2759"/>
<feature type="region of interest" description="Disordered" evidence="1">
    <location>
        <begin position="123"/>
        <end position="180"/>
    </location>
</feature>
<organism evidence="2 3">
    <name type="scientific">Symbiodinium necroappetens</name>
    <dbReference type="NCBI Taxonomy" id="1628268"/>
    <lineage>
        <taxon>Eukaryota</taxon>
        <taxon>Sar</taxon>
        <taxon>Alveolata</taxon>
        <taxon>Dinophyceae</taxon>
        <taxon>Suessiales</taxon>
        <taxon>Symbiodiniaceae</taxon>
        <taxon>Symbiodinium</taxon>
    </lineage>
</organism>
<name>A0A812WYT6_9DINO</name>
<gene>
    <name evidence="2" type="ORF">SNEC2469_LOCUS20605</name>
</gene>
<dbReference type="AlphaFoldDB" id="A0A812WYT6"/>
<feature type="compositionally biased region" description="Low complexity" evidence="1">
    <location>
        <begin position="126"/>
        <end position="136"/>
    </location>
</feature>
<keyword evidence="3" id="KW-1185">Reference proteome</keyword>
<comment type="caution">
    <text evidence="2">The sequence shown here is derived from an EMBL/GenBank/DDBJ whole genome shotgun (WGS) entry which is preliminary data.</text>
</comment>
<evidence type="ECO:0000313" key="3">
    <source>
        <dbReference type="Proteomes" id="UP000601435"/>
    </source>
</evidence>
<evidence type="ECO:0000256" key="1">
    <source>
        <dbReference type="SAM" id="MobiDB-lite"/>
    </source>
</evidence>
<dbReference type="EMBL" id="CAJNJA010036019">
    <property type="protein sequence ID" value="CAE7714743.1"/>
    <property type="molecule type" value="Genomic_DNA"/>
</dbReference>
<accession>A0A812WYT6</accession>
<reference evidence="2" key="1">
    <citation type="submission" date="2021-02" db="EMBL/GenBank/DDBJ databases">
        <authorList>
            <person name="Dougan E. K."/>
            <person name="Rhodes N."/>
            <person name="Thang M."/>
            <person name="Chan C."/>
        </authorList>
    </citation>
    <scope>NUCLEOTIDE SEQUENCE</scope>
</reference>
<protein>
    <submittedName>
        <fullName evidence="2">Uncharacterized protein</fullName>
    </submittedName>
</protein>